<accession>A0A3B7MRX2</accession>
<evidence type="ECO:0000313" key="3">
    <source>
        <dbReference type="Proteomes" id="UP000263900"/>
    </source>
</evidence>
<sequence>MSTSKTTEVKSAPSKKSTRKEIGEKLATALNGLKESLGEKKFERRIKKAARLLTAGIKTKPVKKEKKGKGKTKTNKGNKTPKAVASKAVAE</sequence>
<gene>
    <name evidence="2" type="ORF">D3H65_10420</name>
</gene>
<feature type="region of interest" description="Disordered" evidence="1">
    <location>
        <begin position="1"/>
        <end position="23"/>
    </location>
</feature>
<evidence type="ECO:0000256" key="1">
    <source>
        <dbReference type="SAM" id="MobiDB-lite"/>
    </source>
</evidence>
<protein>
    <recommendedName>
        <fullName evidence="4">Histone H1</fullName>
    </recommendedName>
</protein>
<dbReference type="EMBL" id="CP032157">
    <property type="protein sequence ID" value="AXY74365.1"/>
    <property type="molecule type" value="Genomic_DNA"/>
</dbReference>
<evidence type="ECO:0000313" key="2">
    <source>
        <dbReference type="EMBL" id="AXY74365.1"/>
    </source>
</evidence>
<dbReference type="Proteomes" id="UP000263900">
    <property type="component" value="Chromosome"/>
</dbReference>
<proteinExistence type="predicted"/>
<feature type="compositionally biased region" description="Basic residues" evidence="1">
    <location>
        <begin position="60"/>
        <end position="76"/>
    </location>
</feature>
<organism evidence="2 3">
    <name type="scientific">Paraflavitalea soli</name>
    <dbReference type="NCBI Taxonomy" id="2315862"/>
    <lineage>
        <taxon>Bacteria</taxon>
        <taxon>Pseudomonadati</taxon>
        <taxon>Bacteroidota</taxon>
        <taxon>Chitinophagia</taxon>
        <taxon>Chitinophagales</taxon>
        <taxon>Chitinophagaceae</taxon>
        <taxon>Paraflavitalea</taxon>
    </lineage>
</organism>
<dbReference type="RefSeq" id="WP_119050252.1">
    <property type="nucleotide sequence ID" value="NZ_CP032157.1"/>
</dbReference>
<evidence type="ECO:0008006" key="4">
    <source>
        <dbReference type="Google" id="ProtNLM"/>
    </source>
</evidence>
<reference evidence="2 3" key="1">
    <citation type="submission" date="2018-09" db="EMBL/GenBank/DDBJ databases">
        <title>Genome sequencing of strain 6GH32-13.</title>
        <authorList>
            <person name="Weon H.-Y."/>
            <person name="Heo J."/>
            <person name="Kwon S.-W."/>
        </authorList>
    </citation>
    <scope>NUCLEOTIDE SEQUENCE [LARGE SCALE GENOMIC DNA]</scope>
    <source>
        <strain evidence="2 3">5GH32-13</strain>
    </source>
</reference>
<name>A0A3B7MRX2_9BACT</name>
<dbReference type="KEGG" id="pseg:D3H65_10420"/>
<keyword evidence="3" id="KW-1185">Reference proteome</keyword>
<feature type="region of interest" description="Disordered" evidence="1">
    <location>
        <begin position="56"/>
        <end position="91"/>
    </location>
</feature>
<dbReference type="AlphaFoldDB" id="A0A3B7MRX2"/>